<evidence type="ECO:0000313" key="3">
    <source>
        <dbReference type="EMBL" id="PNR60627.1"/>
    </source>
</evidence>
<feature type="compositionally biased region" description="Polar residues" evidence="1">
    <location>
        <begin position="32"/>
        <end position="41"/>
    </location>
</feature>
<dbReference type="Gramene" id="Pp3c2_30190V3.1">
    <property type="protein sequence ID" value="PAC:32937319.CDS.1"/>
    <property type="gene ID" value="Pp3c2_30190"/>
</dbReference>
<feature type="compositionally biased region" description="Basic and acidic residues" evidence="1">
    <location>
        <begin position="62"/>
        <end position="76"/>
    </location>
</feature>
<dbReference type="EMBL" id="ABEU02000002">
    <property type="protein sequence ID" value="PNR60627.1"/>
    <property type="molecule type" value="Genomic_DNA"/>
</dbReference>
<feature type="region of interest" description="Disordered" evidence="1">
    <location>
        <begin position="1"/>
        <end position="76"/>
    </location>
</feature>
<feature type="domain" description="RIN4 pathogenic type III effector avirulence factor Avr cleavage site" evidence="2">
    <location>
        <begin position="129"/>
        <end position="162"/>
    </location>
</feature>
<evidence type="ECO:0000313" key="4">
    <source>
        <dbReference type="EnsemblPlants" id="PAC:32937319.CDS.1"/>
    </source>
</evidence>
<proteinExistence type="predicted"/>
<keyword evidence="5" id="KW-1185">Reference proteome</keyword>
<dbReference type="AlphaFoldDB" id="A0A2K1L3M3"/>
<dbReference type="InParanoid" id="A0A2K1L3M3"/>
<gene>
    <name evidence="3" type="ORF">PHYPA_003420</name>
</gene>
<feature type="compositionally biased region" description="Basic and acidic residues" evidence="1">
    <location>
        <begin position="1"/>
        <end position="19"/>
    </location>
</feature>
<organism evidence="3">
    <name type="scientific">Physcomitrium patens</name>
    <name type="common">Spreading-leaved earth moss</name>
    <name type="synonym">Physcomitrella patens</name>
    <dbReference type="NCBI Taxonomy" id="3218"/>
    <lineage>
        <taxon>Eukaryota</taxon>
        <taxon>Viridiplantae</taxon>
        <taxon>Streptophyta</taxon>
        <taxon>Embryophyta</taxon>
        <taxon>Bryophyta</taxon>
        <taxon>Bryophytina</taxon>
        <taxon>Bryopsida</taxon>
        <taxon>Funariidae</taxon>
        <taxon>Funariales</taxon>
        <taxon>Funariaceae</taxon>
        <taxon>Physcomitrium</taxon>
    </lineage>
</organism>
<dbReference type="Gramene" id="Pp3c2_30190V3.2">
    <property type="protein sequence ID" value="PAC:32937320.CDS.1"/>
    <property type="gene ID" value="Pp3c2_30190"/>
</dbReference>
<feature type="compositionally biased region" description="Polar residues" evidence="1">
    <location>
        <begin position="51"/>
        <end position="61"/>
    </location>
</feature>
<dbReference type="Pfam" id="PF05627">
    <property type="entry name" value="AvrRpt-cleavage"/>
    <property type="match status" value="1"/>
</dbReference>
<dbReference type="InterPro" id="IPR008700">
    <property type="entry name" value="TypeIII_avirulence_cleave"/>
</dbReference>
<reference evidence="3 5" key="1">
    <citation type="journal article" date="2008" name="Science">
        <title>The Physcomitrella genome reveals evolutionary insights into the conquest of land by plants.</title>
        <authorList>
            <person name="Rensing S."/>
            <person name="Lang D."/>
            <person name="Zimmer A."/>
            <person name="Terry A."/>
            <person name="Salamov A."/>
            <person name="Shapiro H."/>
            <person name="Nishiyama T."/>
            <person name="Perroud P.-F."/>
            <person name="Lindquist E."/>
            <person name="Kamisugi Y."/>
            <person name="Tanahashi T."/>
            <person name="Sakakibara K."/>
            <person name="Fujita T."/>
            <person name="Oishi K."/>
            <person name="Shin-I T."/>
            <person name="Kuroki Y."/>
            <person name="Toyoda A."/>
            <person name="Suzuki Y."/>
            <person name="Hashimoto A."/>
            <person name="Yamaguchi K."/>
            <person name="Sugano A."/>
            <person name="Kohara Y."/>
            <person name="Fujiyama A."/>
            <person name="Anterola A."/>
            <person name="Aoki S."/>
            <person name="Ashton N."/>
            <person name="Barbazuk W.B."/>
            <person name="Barker E."/>
            <person name="Bennetzen J."/>
            <person name="Bezanilla M."/>
            <person name="Blankenship R."/>
            <person name="Cho S.H."/>
            <person name="Dutcher S."/>
            <person name="Estelle M."/>
            <person name="Fawcett J.A."/>
            <person name="Gundlach H."/>
            <person name="Hanada K."/>
            <person name="Heyl A."/>
            <person name="Hicks K.A."/>
            <person name="Hugh J."/>
            <person name="Lohr M."/>
            <person name="Mayer K."/>
            <person name="Melkozernov A."/>
            <person name="Murata T."/>
            <person name="Nelson D."/>
            <person name="Pils B."/>
            <person name="Prigge M."/>
            <person name="Reiss B."/>
            <person name="Renner T."/>
            <person name="Rombauts S."/>
            <person name="Rushton P."/>
            <person name="Sanderfoot A."/>
            <person name="Schween G."/>
            <person name="Shiu S.-H."/>
            <person name="Stueber K."/>
            <person name="Theodoulou F.L."/>
            <person name="Tu H."/>
            <person name="Van de Peer Y."/>
            <person name="Verrier P.J."/>
            <person name="Waters E."/>
            <person name="Wood A."/>
            <person name="Yang L."/>
            <person name="Cove D."/>
            <person name="Cuming A."/>
            <person name="Hasebe M."/>
            <person name="Lucas S."/>
            <person name="Mishler D.B."/>
            <person name="Reski R."/>
            <person name="Grigoriev I."/>
            <person name="Quatrano R.S."/>
            <person name="Boore J.L."/>
        </authorList>
    </citation>
    <scope>NUCLEOTIDE SEQUENCE [LARGE SCALE GENOMIC DNA]</scope>
    <source>
        <strain evidence="4 5">cv. Gransden 2004</strain>
    </source>
</reference>
<protein>
    <recommendedName>
        <fullName evidence="2">RIN4 pathogenic type III effector avirulence factor Avr cleavage site domain-containing protein</fullName>
    </recommendedName>
</protein>
<accession>A0A2K1L3M3</accession>
<evidence type="ECO:0000313" key="5">
    <source>
        <dbReference type="Proteomes" id="UP000006727"/>
    </source>
</evidence>
<dbReference type="PaxDb" id="3218-PP1S22_48V6.1"/>
<reference evidence="4" key="3">
    <citation type="submission" date="2020-12" db="UniProtKB">
        <authorList>
            <consortium name="EnsemblPlants"/>
        </authorList>
    </citation>
    <scope>IDENTIFICATION</scope>
</reference>
<dbReference type="Proteomes" id="UP000006727">
    <property type="component" value="Chromosome 2"/>
</dbReference>
<reference evidence="3 5" key="2">
    <citation type="journal article" date="2018" name="Plant J.">
        <title>The Physcomitrella patens chromosome-scale assembly reveals moss genome structure and evolution.</title>
        <authorList>
            <person name="Lang D."/>
            <person name="Ullrich K.K."/>
            <person name="Murat F."/>
            <person name="Fuchs J."/>
            <person name="Jenkins J."/>
            <person name="Haas F.B."/>
            <person name="Piednoel M."/>
            <person name="Gundlach H."/>
            <person name="Van Bel M."/>
            <person name="Meyberg R."/>
            <person name="Vives C."/>
            <person name="Morata J."/>
            <person name="Symeonidi A."/>
            <person name="Hiss M."/>
            <person name="Muchero W."/>
            <person name="Kamisugi Y."/>
            <person name="Saleh O."/>
            <person name="Blanc G."/>
            <person name="Decker E.L."/>
            <person name="van Gessel N."/>
            <person name="Grimwood J."/>
            <person name="Hayes R.D."/>
            <person name="Graham S.W."/>
            <person name="Gunter L.E."/>
            <person name="McDaniel S.F."/>
            <person name="Hoernstein S.N.W."/>
            <person name="Larsson A."/>
            <person name="Li F.W."/>
            <person name="Perroud P.F."/>
            <person name="Phillips J."/>
            <person name="Ranjan P."/>
            <person name="Rokshar D.S."/>
            <person name="Rothfels C.J."/>
            <person name="Schneider L."/>
            <person name="Shu S."/>
            <person name="Stevenson D.W."/>
            <person name="Thummler F."/>
            <person name="Tillich M."/>
            <person name="Villarreal Aguilar J.C."/>
            <person name="Widiez T."/>
            <person name="Wong G.K."/>
            <person name="Wymore A."/>
            <person name="Zhang Y."/>
            <person name="Zimmer A.D."/>
            <person name="Quatrano R.S."/>
            <person name="Mayer K.F.X."/>
            <person name="Goodstein D."/>
            <person name="Casacuberta J.M."/>
            <person name="Vandepoele K."/>
            <person name="Reski R."/>
            <person name="Cuming A.C."/>
            <person name="Tuskan G.A."/>
            <person name="Maumus F."/>
            <person name="Salse J."/>
            <person name="Schmutz J."/>
            <person name="Rensing S.A."/>
        </authorList>
    </citation>
    <scope>NUCLEOTIDE SEQUENCE [LARGE SCALE GENOMIC DNA]</scope>
    <source>
        <strain evidence="4 5">cv. Gransden 2004</strain>
    </source>
</reference>
<dbReference type="EnsemblPlants" id="Pp3c2_30190V3.2">
    <property type="protein sequence ID" value="PAC:32937320.CDS.1"/>
    <property type="gene ID" value="Pp3c2_30190"/>
</dbReference>
<dbReference type="EnsemblPlants" id="Pp3c2_30190V3.1">
    <property type="protein sequence ID" value="PAC:32937319.CDS.1"/>
    <property type="gene ID" value="Pp3c2_30190"/>
</dbReference>
<sequence>MDKLRNILMARARDAEKSSVQKPGEGSKSCDVLQSDQSPRSPSGKECTFSKHVSSKVQSYQETKRHGLGESNEEFKDWPKLSEMEMSSNPSTKSALSITNTSPWPVPNSGYISRHRGHASTAEGEVGGRRGHLPKFGEWDNQDDAYDPCFTLLFQIVSDEKKGGVPILVPVPQPSTSAREGDLYSYHSGLAKSKRKSLFCLLCCFAVR</sequence>
<name>A0A2K1L3M3_PHYPA</name>
<evidence type="ECO:0000259" key="2">
    <source>
        <dbReference type="Pfam" id="PF05627"/>
    </source>
</evidence>
<evidence type="ECO:0000256" key="1">
    <source>
        <dbReference type="SAM" id="MobiDB-lite"/>
    </source>
</evidence>